<evidence type="ECO:0000313" key="3">
    <source>
        <dbReference type="EMBL" id="MCK9794314.1"/>
    </source>
</evidence>
<keyword evidence="4" id="KW-1185">Reference proteome</keyword>
<feature type="region of interest" description="Disordered" evidence="1">
    <location>
        <begin position="317"/>
        <end position="337"/>
    </location>
</feature>
<dbReference type="InterPro" id="IPR052935">
    <property type="entry name" value="Mg2+_PAP"/>
</dbReference>
<accession>A0ABT0J489</accession>
<organism evidence="3 4">
    <name type="scientific">Isoptericola peretonis</name>
    <dbReference type="NCBI Taxonomy" id="2918523"/>
    <lineage>
        <taxon>Bacteria</taxon>
        <taxon>Bacillati</taxon>
        <taxon>Actinomycetota</taxon>
        <taxon>Actinomycetes</taxon>
        <taxon>Micrococcales</taxon>
        <taxon>Promicromonosporaceae</taxon>
        <taxon>Isoptericola</taxon>
    </lineage>
</organism>
<protein>
    <submittedName>
        <fullName evidence="3">DUF2183 domain-containing protein</fullName>
    </submittedName>
</protein>
<feature type="compositionally biased region" description="Basic and acidic residues" evidence="1">
    <location>
        <begin position="317"/>
        <end position="327"/>
    </location>
</feature>
<feature type="region of interest" description="Disordered" evidence="1">
    <location>
        <begin position="1"/>
        <end position="20"/>
    </location>
</feature>
<evidence type="ECO:0000259" key="2">
    <source>
        <dbReference type="Pfam" id="PF09949"/>
    </source>
</evidence>
<name>A0ABT0J489_9MICO</name>
<dbReference type="PANTHER" id="PTHR28208:SF3">
    <property type="entry name" value="PHOSPHATIDATE PHOSPHATASE APP1"/>
    <property type="match status" value="1"/>
</dbReference>
<comment type="caution">
    <text evidence="3">The sequence shown here is derived from an EMBL/GenBank/DDBJ whole genome shotgun (WGS) entry which is preliminary data.</text>
</comment>
<dbReference type="Pfam" id="PF09949">
    <property type="entry name" value="APP1_cat"/>
    <property type="match status" value="1"/>
</dbReference>
<sequence>MPDASAPATTTPPTARPTQRPHVAALIEDRVGAVAGAVLRRWGWVPRIITYTGYGTSTRVRVLARVLLVPPSRADGRRAAVRDGDRRGLWSYLTVQAPGERVRVVVGGAGHDVVTDRAGYVDAEVSVPADAALAPGRCDVTLSAAGRAVSAPVLVVDDDATFGVVSDIDDTTMITAVPRPFVAAWNTFVTRASARRPVPGMAALYRRLAAEHPDAPFVYLSNGAWNTAGTLARFLDRHGFPPGPLLLTDWGPTQTGWFRSGQQHKSDSLDRLARTFPQVRWLLVGDAGQLDEDVYVRASARWPGRVAAIAIRRVERARTHPDSERPDPGVPLVRGADGAQLAERLDDVLGPRHPRSGTNPDS</sequence>
<dbReference type="PANTHER" id="PTHR28208">
    <property type="entry name" value="PHOSPHATIDATE PHOSPHATASE APP1"/>
    <property type="match status" value="1"/>
</dbReference>
<dbReference type="Proteomes" id="UP001651050">
    <property type="component" value="Unassembled WGS sequence"/>
</dbReference>
<dbReference type="RefSeq" id="WP_416344159.1">
    <property type="nucleotide sequence ID" value="NZ_JALQCY010000003.1"/>
</dbReference>
<evidence type="ECO:0000256" key="1">
    <source>
        <dbReference type="SAM" id="MobiDB-lite"/>
    </source>
</evidence>
<gene>
    <name evidence="3" type="ORF">M1843_11215</name>
</gene>
<evidence type="ECO:0000313" key="4">
    <source>
        <dbReference type="Proteomes" id="UP001651050"/>
    </source>
</evidence>
<proteinExistence type="predicted"/>
<dbReference type="InterPro" id="IPR019236">
    <property type="entry name" value="APP1_cat"/>
</dbReference>
<feature type="domain" description="Phosphatidate phosphatase APP1 catalytic" evidence="2">
    <location>
        <begin position="162"/>
        <end position="313"/>
    </location>
</feature>
<reference evidence="3 4" key="1">
    <citation type="submission" date="2022-02" db="EMBL/GenBank/DDBJ databases">
        <title>The car tank lid bacteriome: a reservoir of bacteria with potential in bioremediation of fuel.</title>
        <authorList>
            <person name="Vidal-Verdu A."/>
            <person name="Gomez-Martinez D."/>
            <person name="Latorre-Perez A."/>
            <person name="Pereto J."/>
            <person name="Porcar M."/>
        </authorList>
    </citation>
    <scope>NUCLEOTIDE SEQUENCE [LARGE SCALE GENOMIC DNA]</scope>
    <source>
        <strain evidence="3 4">4D.3</strain>
    </source>
</reference>
<dbReference type="EMBL" id="JALQCY010000003">
    <property type="protein sequence ID" value="MCK9794314.1"/>
    <property type="molecule type" value="Genomic_DNA"/>
</dbReference>